<dbReference type="PANTHER" id="PTHR21704">
    <property type="entry name" value="NIPPED-B-LIKE PROTEIN DELANGIN SCC2-RELATED"/>
    <property type="match status" value="1"/>
</dbReference>
<dbReference type="Pfam" id="PF12830">
    <property type="entry name" value="Nipped-B_C"/>
    <property type="match status" value="1"/>
</dbReference>
<evidence type="ECO:0000256" key="6">
    <source>
        <dbReference type="RuleBase" id="RU364107"/>
    </source>
</evidence>
<comment type="similarity">
    <text evidence="2 6">Belongs to the SCC2/Nipped-B family.</text>
</comment>
<organism evidence="9 10">
    <name type="scientific">Endocarpon pusillum (strain Z07020 / HMAS-L-300199)</name>
    <name type="common">Lichen-forming fungus</name>
    <dbReference type="NCBI Taxonomy" id="1263415"/>
    <lineage>
        <taxon>Eukaryota</taxon>
        <taxon>Fungi</taxon>
        <taxon>Dikarya</taxon>
        <taxon>Ascomycota</taxon>
        <taxon>Pezizomycotina</taxon>
        <taxon>Eurotiomycetes</taxon>
        <taxon>Chaetothyriomycetidae</taxon>
        <taxon>Verrucariales</taxon>
        <taxon>Verrucariaceae</taxon>
        <taxon>Endocarpon</taxon>
    </lineage>
</organism>
<dbReference type="InterPro" id="IPR016024">
    <property type="entry name" value="ARM-type_fold"/>
</dbReference>
<dbReference type="SUPFAM" id="SSF48371">
    <property type="entry name" value="ARM repeat"/>
    <property type="match status" value="2"/>
</dbReference>
<evidence type="ECO:0000256" key="2">
    <source>
        <dbReference type="ARBA" id="ARBA00009252"/>
    </source>
</evidence>
<dbReference type="GO" id="GO:0140588">
    <property type="term" value="P:chromatin looping"/>
    <property type="evidence" value="ECO:0007669"/>
    <property type="project" value="InterPro"/>
</dbReference>
<dbReference type="eggNOG" id="KOG1020">
    <property type="taxonomic scope" value="Eukaryota"/>
</dbReference>
<evidence type="ECO:0000313" key="9">
    <source>
        <dbReference type="EMBL" id="ERF74295.1"/>
    </source>
</evidence>
<evidence type="ECO:0000256" key="4">
    <source>
        <dbReference type="ARBA" id="ARBA00023242"/>
    </source>
</evidence>
<evidence type="ECO:0000256" key="5">
    <source>
        <dbReference type="ARBA" id="ARBA00023306"/>
    </source>
</evidence>
<keyword evidence="3 6" id="KW-0677">Repeat</keyword>
<feature type="region of interest" description="Disordered" evidence="7">
    <location>
        <begin position="576"/>
        <end position="620"/>
    </location>
</feature>
<feature type="compositionally biased region" description="Basic and acidic residues" evidence="7">
    <location>
        <begin position="577"/>
        <end position="593"/>
    </location>
</feature>
<proteinExistence type="inferred from homology"/>
<evidence type="ECO:0000259" key="8">
    <source>
        <dbReference type="Pfam" id="PF12830"/>
    </source>
</evidence>
<dbReference type="GO" id="GO:0090694">
    <property type="term" value="C:Scc2-Scc4 cohesin loading complex"/>
    <property type="evidence" value="ECO:0007669"/>
    <property type="project" value="TreeGrafter"/>
</dbReference>
<dbReference type="CDD" id="cd23958">
    <property type="entry name" value="SCC2"/>
    <property type="match status" value="1"/>
</dbReference>
<dbReference type="GO" id="GO:0003682">
    <property type="term" value="F:chromatin binding"/>
    <property type="evidence" value="ECO:0007669"/>
    <property type="project" value="TreeGrafter"/>
</dbReference>
<evidence type="ECO:0000256" key="3">
    <source>
        <dbReference type="ARBA" id="ARBA00022737"/>
    </source>
</evidence>
<dbReference type="Gene3D" id="1.25.10.10">
    <property type="entry name" value="Leucine-rich Repeat Variant"/>
    <property type="match status" value="1"/>
</dbReference>
<accession>U1HUI1</accession>
<dbReference type="GO" id="GO:0034087">
    <property type="term" value="P:establishment of mitotic sister chromatid cohesion"/>
    <property type="evidence" value="ECO:0007669"/>
    <property type="project" value="TreeGrafter"/>
</dbReference>
<sequence>MQAPRRPTVEVIINGNQKATKVSSTGRLRPLSVDEALQYSPLATSVTSGYERIPIPDLAQPYMSPGLLAENERTSLKRLLDQSTSSFSNGGAANAQAGVWGKGLNDLLDPDDLSEFKFKAVQLPRSSLLPISNTERSLPSFKPQISPLARMVLDSSAIAYRYPTPETPSPKASSRTHSLPTPALSRSPEQPIASQNHRAFQENNIHQPGKQRILIEVPPRPPYEYGEVPHQSPKRRKLDADNELPRVVIQYQAQKEEAEVALSKFQDFLQEIFTAHDLLQPDTSSPRALKASSYFEETDSLDESTSHLATKVHSKLQNAIKKLTISQDFERVQPDDVRRLQKICEGPILFAQTINLHLGEEPSEEDAKHWQASMLRAENGLTSACTVAWTILGSLENKELCPEDIVQSIPILLTNTFENCLIPVLEARSNGRTSVLFKLASGSKDLLTRLLHQGRKLLSLMADICLQMESAETAITRIEYLATQLIFVESSYTEKDSVLGVQLFETVRKAAVEALAKIFSRFVDQRQSILDEILSSLQKLSTTKQGARQFKLVDGKNIQLVSALVMQLIQTVATETSEQRGRAEVTTPKRTDPVEPATDSDDDGSTMKSNGVNSEETLSPLGKLSQKANSLYQRAVESANYIINYFVQRAKVSTKTGDQPHRNLLDLFIEDLISVLGSPEWPAAELLLWILARHMLTILNDDKSAATPKNMALELLGWMGSAISNLLLSIQSLCETFDHQDDAVSQYLTGLAEDQLQRSLRNKDIVTETGPFKITLEYLKDCDRDRNNWQLRTACGYYLVTWARTFYSTVDIGEDQHSQEIEGFSRALLKAFKDPISLGGEKVFEDITPHQGRLAYLLTVVNMGFCKAFDVIVKVLLQSLTSDQAKMRSRSLKSVVAMLEADPKLLDRDAGVMNVIFRCASDSSPMVRDNALSLISKCMFLRPGLEDEAIRVVLERGQSDVATGVRKRCLSILKEIYLRNPKNTVRAGIARSFLSRLNDPEESVSLIAQQTLYDTWIAPFIAPAGVVVDTAKAQVALTEQVHLIVKTVSATESINMSDTLLRLEQFYRSVLKDGMKTHTPVSVICSNIVDVLFDLILNSSDQTSKQEQRALLSSLEAFSKADASLVKPEQLQALQPYIQNLSTDDDLFFFRSVVVIYRCVLPHLSDKTLLKAIQNDLMRAVSRLGRAELNEAISCLWTIDRVLHNTERLVKLTMSLLKNIYAAKISTSDGLDEGDPALGDASRRLRSYLRITGCVGKHCDLEPFAHSFKDIFPSWKGTSVVDLMVDLIYPLTTAQRAPLIRSEALHSLASICQSWPGQFNKEVVRKSFSEVLERGNSDLQYIAVTSFLDFFKAREVATETLAASKTDAKEPTGRLESSLRASDHDGAAALIAQHFLSLILLISISGNEHIDMPAIEVIASINRQGLVHPKECAGALVALETSPRPLLARVACDTHRLLHQQHETMFEREYMRAIREAYEYQRDIVKDPTGAKARPFVPKLSSLYEIVKTSNIKYVRKFLRHLVMKVGVDPSDLTVSKNALDQVQFSRFIVQNLAYLDYGKLDELVHAISFMESHVGKAGAEVAQAIEAHIIGRSDVKQDKGQQLADGPTYTEAIPMKSAEPALLKRLAMSAMILTMLWETRTHLRRQYGITGPVRENDGKSKDAKELAKTPTKVHGITGERFWENISDIMTSLDDDEAMSRRCLAFAQLMAVDDEVKVAAEVDEMRESYSASVDPEASLQPLVNGSKGPRGKRKSSVSAIGTPKKKRGRPSLNGRRRSGAKQGSDDDWD</sequence>
<dbReference type="InterPro" id="IPR011989">
    <property type="entry name" value="ARM-like"/>
</dbReference>
<dbReference type="GO" id="GO:0071169">
    <property type="term" value="P:establishment of protein localization to chromatin"/>
    <property type="evidence" value="ECO:0007669"/>
    <property type="project" value="TreeGrafter"/>
</dbReference>
<dbReference type="InterPro" id="IPR026003">
    <property type="entry name" value="Cohesin_HEAT"/>
</dbReference>
<feature type="domain" description="Sister chromatid cohesion C-terminal" evidence="8">
    <location>
        <begin position="1389"/>
        <end position="1572"/>
    </location>
</feature>
<dbReference type="InterPro" id="IPR024986">
    <property type="entry name" value="Nipped-B_C"/>
</dbReference>
<keyword evidence="5 6" id="KW-0131">Cell cycle</keyword>
<dbReference type="GO" id="GO:0061775">
    <property type="term" value="F:cohesin loader activity"/>
    <property type="evidence" value="ECO:0007669"/>
    <property type="project" value="InterPro"/>
</dbReference>
<comment type="subcellular location">
    <subcellularLocation>
        <location evidence="1 6">Nucleus</location>
    </subcellularLocation>
</comment>
<name>U1HUI1_ENDPU</name>
<dbReference type="HOGENOM" id="CLU_000901_0_0_1"/>
<dbReference type="Proteomes" id="UP000019373">
    <property type="component" value="Unassembled WGS sequence"/>
</dbReference>
<dbReference type="GeneID" id="19237036"/>
<feature type="compositionally biased region" description="Polar residues" evidence="7">
    <location>
        <begin position="606"/>
        <end position="617"/>
    </location>
</feature>
<dbReference type="Pfam" id="PF12765">
    <property type="entry name" value="Cohesin_HEAT"/>
    <property type="match status" value="1"/>
</dbReference>
<feature type="region of interest" description="Disordered" evidence="7">
    <location>
        <begin position="1729"/>
        <end position="1789"/>
    </location>
</feature>
<dbReference type="RefSeq" id="XP_007800005.1">
    <property type="nucleotide sequence ID" value="XM_007801814.1"/>
</dbReference>
<dbReference type="OMA" id="GSTDWPA"/>
<feature type="compositionally biased region" description="Basic residues" evidence="7">
    <location>
        <begin position="1763"/>
        <end position="1779"/>
    </location>
</feature>
<dbReference type="GO" id="GO:0010468">
    <property type="term" value="P:regulation of gene expression"/>
    <property type="evidence" value="ECO:0007669"/>
    <property type="project" value="InterPro"/>
</dbReference>
<feature type="compositionally biased region" description="Basic and acidic residues" evidence="7">
    <location>
        <begin position="1655"/>
        <end position="1668"/>
    </location>
</feature>
<protein>
    <recommendedName>
        <fullName evidence="6">Sister chromatid cohesion protein</fullName>
    </recommendedName>
</protein>
<dbReference type="PANTHER" id="PTHR21704:SF18">
    <property type="entry name" value="NIPPED-B-LIKE PROTEIN"/>
    <property type="match status" value="1"/>
</dbReference>
<keyword evidence="4 6" id="KW-0539">Nucleus</keyword>
<feature type="region of interest" description="Disordered" evidence="7">
    <location>
        <begin position="162"/>
        <end position="190"/>
    </location>
</feature>
<keyword evidence="10" id="KW-1185">Reference proteome</keyword>
<gene>
    <name evidence="9" type="ORF">EPUS_01982</name>
</gene>
<feature type="compositionally biased region" description="Polar residues" evidence="7">
    <location>
        <begin position="170"/>
        <end position="179"/>
    </location>
</feature>
<dbReference type="InterPro" id="IPR033031">
    <property type="entry name" value="Scc2/Nipped-B"/>
</dbReference>
<dbReference type="GO" id="GO:1990414">
    <property type="term" value="P:replication-born double-strand break repair via sister chromatid exchange"/>
    <property type="evidence" value="ECO:0007669"/>
    <property type="project" value="TreeGrafter"/>
</dbReference>
<evidence type="ECO:0000256" key="7">
    <source>
        <dbReference type="SAM" id="MobiDB-lite"/>
    </source>
</evidence>
<evidence type="ECO:0000313" key="10">
    <source>
        <dbReference type="Proteomes" id="UP000019373"/>
    </source>
</evidence>
<reference evidence="10" key="1">
    <citation type="journal article" date="2014" name="BMC Genomics">
        <title>Genome characteristics reveal the impact of lichenization on lichen-forming fungus Endocarpon pusillum Hedwig (Verrucariales, Ascomycota).</title>
        <authorList>
            <person name="Wang Y.-Y."/>
            <person name="Liu B."/>
            <person name="Zhang X.-Y."/>
            <person name="Zhou Q.-M."/>
            <person name="Zhang T."/>
            <person name="Li H."/>
            <person name="Yu Y.-F."/>
            <person name="Zhang X.-L."/>
            <person name="Hao X.-Y."/>
            <person name="Wang M."/>
            <person name="Wang L."/>
            <person name="Wei J.-C."/>
        </authorList>
    </citation>
    <scope>NUCLEOTIDE SEQUENCE [LARGE SCALE GENOMIC DNA]</scope>
    <source>
        <strain evidence="10">Z07020 / HMAS-L-300199</strain>
    </source>
</reference>
<dbReference type="EMBL" id="KE720882">
    <property type="protein sequence ID" value="ERF74295.1"/>
    <property type="molecule type" value="Genomic_DNA"/>
</dbReference>
<feature type="region of interest" description="Disordered" evidence="7">
    <location>
        <begin position="1651"/>
        <end position="1671"/>
    </location>
</feature>
<evidence type="ECO:0000256" key="1">
    <source>
        <dbReference type="ARBA" id="ARBA00004123"/>
    </source>
</evidence>
<dbReference type="OrthoDB" id="418242at2759"/>